<dbReference type="EMBL" id="CM020619">
    <property type="protein sequence ID" value="KAK1866002.1"/>
    <property type="molecule type" value="Genomic_DNA"/>
</dbReference>
<dbReference type="Proteomes" id="UP000798662">
    <property type="component" value="Chromosome 2"/>
</dbReference>
<comment type="caution">
    <text evidence="1">The sequence shown here is derived from an EMBL/GenBank/DDBJ whole genome shotgun (WGS) entry which is preliminary data.</text>
</comment>
<evidence type="ECO:0000313" key="2">
    <source>
        <dbReference type="Proteomes" id="UP000798662"/>
    </source>
</evidence>
<proteinExistence type="predicted"/>
<evidence type="ECO:0000313" key="1">
    <source>
        <dbReference type="EMBL" id="KAK1866002.1"/>
    </source>
</evidence>
<gene>
    <name evidence="1" type="ORF">I4F81_008523</name>
</gene>
<protein>
    <submittedName>
        <fullName evidence="1">Uncharacterized protein</fullName>
    </submittedName>
</protein>
<keyword evidence="2" id="KW-1185">Reference proteome</keyword>
<sequence length="1263" mass="131202">MDGGPDDVPSTLVPDFSFLEDDDEATAIGQDASVRTAALALQDLQFEEHASGPLGGGVPTSGAVGRPPHSLGGLGAVGLGGAGAVGSAVGGVGGVGGGASAVGAVGAVGGGIAVGMGDGVPPSPGTLSENLHDQQQYAAQFARQFAAASALPLPLGAAALPTTAVESLGLDFVAPPAGRGAGVAGGAGGAAAGLAAGAAAAATAAGALPVVEASPQGNGRRDEKADAEADADADVDDGGDEDKTSEVAALPEWACEYCGVHDPSCVVRDNKDGKWFCNGRGSLAGSHIITHLVRSRHREVTLHRDSPLGETVLECYNCGTRNVFLLGFVPASGDSVVVLLCREPCLHAKGLEDMNWALDKWKALVADRSFLSWLVKEPSQRDVDRARHVTSTQVARLEDLWKSRPDATLEEALAPSVEEGAAPALARYDDGYHYKSRLAPLVQLEADNDKSLKEEQSRSGVTVRWDVGLNKRRVAFFVLPVSSTDGSLKLLHGDEVRLRHPASGWDAVGNVKGFTAAEEVALELRSGKSASRAPTETLSGFAVDVVWKATPFDRMISALRTFALDNTSVSGYLFHCILGHDVAPQTLKMKMPRDISAPGQPSLNPSQVEAVRAVLQSPLSLIQGPPGTGKTVTSATIVYHLAHSGKGPVLVTAPSNVAVDQLASKAATMGLKVIRLVARSREALTSPVEPLTLHSQVKALNGDRADSELNKLLRLREEIGELTERDDRRLRSLKRSAEKELLSAADVVCATCVSSGDQRLRSLRFRMVLVDEATQSTEPEVLIPITHGCKQLVLIGDQCQLGPVVTAKAAAKAGLGQSLFERFVSLGVRPHRLTVQYRMHPCLSEFPSNTFYEGSLQNGVTATDRRGGVGHFPWPCPSRPMAFWVQTAGEEVSASGTSFLNRGEATAVERAVTQLLRAGVVPERIGVVTPYEGQRAYTVAHFARAGTLRQELYRAVEVASVDAFQGREKDYIILSCVRSNEHQGIGFLADPRRLNVALTRARLGLLIVGNPKVLARQSLWALLLAHYKTMDVLVEGSLNNLKVSAVALPRPRRYGAGGSDYARRIPLTVAPVNRPGGPATPTTSAAAAPDSGARQPRTSSASPVAAAHAQVPPVAPAYAPSAGPLPVTAATSDGAAVGAPRVGASNVGLIGDGRLGPHHHTVSRVPLPSMGVSGGYGGQLLGSLFGVPPAGPPAGAPPPPSMAPLVPPAISGAAGVPSTSVPLGSIFASAARLGALQGGGTEHDGVNGNSYAGDFSYHAPGWK</sequence>
<organism evidence="1 2">
    <name type="scientific">Pyropia yezoensis</name>
    <name type="common">Susabi-nori</name>
    <name type="synonym">Porphyra yezoensis</name>
    <dbReference type="NCBI Taxonomy" id="2788"/>
    <lineage>
        <taxon>Eukaryota</taxon>
        <taxon>Rhodophyta</taxon>
        <taxon>Bangiophyceae</taxon>
        <taxon>Bangiales</taxon>
        <taxon>Bangiaceae</taxon>
        <taxon>Pyropia</taxon>
    </lineage>
</organism>
<accession>A0ACC3C752</accession>
<name>A0ACC3C752_PYRYE</name>
<reference evidence="1" key="1">
    <citation type="submission" date="2019-11" db="EMBL/GenBank/DDBJ databases">
        <title>Nori genome reveals adaptations in red seaweeds to the harsh intertidal environment.</title>
        <authorList>
            <person name="Wang D."/>
            <person name="Mao Y."/>
        </authorList>
    </citation>
    <scope>NUCLEOTIDE SEQUENCE</scope>
    <source>
        <tissue evidence="1">Gametophyte</tissue>
    </source>
</reference>